<comment type="caution">
    <text evidence="12">The sequence shown here is derived from an EMBL/GenBank/DDBJ whole genome shotgun (WGS) entry which is preliminary data.</text>
</comment>
<dbReference type="InterPro" id="IPR010929">
    <property type="entry name" value="PDR_CDR_ABC"/>
</dbReference>
<accession>A0A8K0SBC8</accession>
<feature type="region of interest" description="Disordered" evidence="9">
    <location>
        <begin position="1"/>
        <end position="76"/>
    </location>
</feature>
<evidence type="ECO:0000256" key="6">
    <source>
        <dbReference type="ARBA" id="ARBA00022840"/>
    </source>
</evidence>
<evidence type="ECO:0000256" key="3">
    <source>
        <dbReference type="ARBA" id="ARBA00022448"/>
    </source>
</evidence>
<keyword evidence="6" id="KW-0067">ATP-binding</keyword>
<comment type="similarity">
    <text evidence="2">Belongs to the ABC transporter superfamily. ABCG family. PDR (TC 3.A.1.205) subfamily.</text>
</comment>
<feature type="transmembrane region" description="Helical" evidence="10">
    <location>
        <begin position="524"/>
        <end position="545"/>
    </location>
</feature>
<feature type="transmembrane region" description="Helical" evidence="10">
    <location>
        <begin position="1215"/>
        <end position="1248"/>
    </location>
</feature>
<dbReference type="GO" id="GO:0140359">
    <property type="term" value="F:ABC-type transporter activity"/>
    <property type="evidence" value="ECO:0007669"/>
    <property type="project" value="InterPro"/>
</dbReference>
<keyword evidence="4 10" id="KW-0812">Transmembrane</keyword>
<feature type="transmembrane region" description="Helical" evidence="10">
    <location>
        <begin position="489"/>
        <end position="512"/>
    </location>
</feature>
<dbReference type="Pfam" id="PF00005">
    <property type="entry name" value="ABC_tran"/>
    <property type="match status" value="2"/>
</dbReference>
<evidence type="ECO:0000256" key="10">
    <source>
        <dbReference type="SAM" id="Phobius"/>
    </source>
</evidence>
<evidence type="ECO:0000256" key="1">
    <source>
        <dbReference type="ARBA" id="ARBA00004141"/>
    </source>
</evidence>
<dbReference type="InterPro" id="IPR043926">
    <property type="entry name" value="ABCG_dom"/>
</dbReference>
<dbReference type="InterPro" id="IPR017871">
    <property type="entry name" value="ABC_transporter-like_CS"/>
</dbReference>
<reference evidence="12" key="1">
    <citation type="journal article" date="2021" name="Nat. Commun.">
        <title>Genetic determinants of endophytism in the Arabidopsis root mycobiome.</title>
        <authorList>
            <person name="Mesny F."/>
            <person name="Miyauchi S."/>
            <person name="Thiergart T."/>
            <person name="Pickel B."/>
            <person name="Atanasova L."/>
            <person name="Karlsson M."/>
            <person name="Huettel B."/>
            <person name="Barry K.W."/>
            <person name="Haridas S."/>
            <person name="Chen C."/>
            <person name="Bauer D."/>
            <person name="Andreopoulos W."/>
            <person name="Pangilinan J."/>
            <person name="LaButti K."/>
            <person name="Riley R."/>
            <person name="Lipzen A."/>
            <person name="Clum A."/>
            <person name="Drula E."/>
            <person name="Henrissat B."/>
            <person name="Kohler A."/>
            <person name="Grigoriev I.V."/>
            <person name="Martin F.M."/>
            <person name="Hacquard S."/>
        </authorList>
    </citation>
    <scope>NUCLEOTIDE SEQUENCE</scope>
    <source>
        <strain evidence="12">MPI-CAGE-CH-0235</strain>
    </source>
</reference>
<evidence type="ECO:0000313" key="13">
    <source>
        <dbReference type="Proteomes" id="UP000813444"/>
    </source>
</evidence>
<dbReference type="Gene3D" id="3.40.50.300">
    <property type="entry name" value="P-loop containing nucleotide triphosphate hydrolases"/>
    <property type="match status" value="2"/>
</dbReference>
<dbReference type="Pfam" id="PF06422">
    <property type="entry name" value="PDR_CDR"/>
    <property type="match status" value="1"/>
</dbReference>
<feature type="transmembrane region" description="Helical" evidence="10">
    <location>
        <begin position="1146"/>
        <end position="1164"/>
    </location>
</feature>
<evidence type="ECO:0000256" key="9">
    <source>
        <dbReference type="SAM" id="MobiDB-lite"/>
    </source>
</evidence>
<feature type="transmembrane region" description="Helical" evidence="10">
    <location>
        <begin position="1268"/>
        <end position="1289"/>
    </location>
</feature>
<dbReference type="InterPro" id="IPR013525">
    <property type="entry name" value="ABC2_TM"/>
</dbReference>
<feature type="transmembrane region" description="Helical" evidence="10">
    <location>
        <begin position="1176"/>
        <end position="1194"/>
    </location>
</feature>
<feature type="transmembrane region" description="Helical" evidence="10">
    <location>
        <begin position="602"/>
        <end position="622"/>
    </location>
</feature>
<dbReference type="Pfam" id="PF19055">
    <property type="entry name" value="ABC2_membrane_7"/>
    <property type="match status" value="1"/>
</dbReference>
<feature type="transmembrane region" description="Helical" evidence="10">
    <location>
        <begin position="739"/>
        <end position="759"/>
    </location>
</feature>
<feature type="transmembrane region" description="Helical" evidence="10">
    <location>
        <begin position="1296"/>
        <end position="1316"/>
    </location>
</feature>
<dbReference type="SMART" id="SM00382">
    <property type="entry name" value="AAA"/>
    <property type="match status" value="2"/>
</dbReference>
<feature type="transmembrane region" description="Helical" evidence="10">
    <location>
        <begin position="634"/>
        <end position="656"/>
    </location>
</feature>
<dbReference type="SUPFAM" id="SSF52540">
    <property type="entry name" value="P-loop containing nucleoside triphosphate hydrolases"/>
    <property type="match status" value="2"/>
</dbReference>
<evidence type="ECO:0000256" key="5">
    <source>
        <dbReference type="ARBA" id="ARBA00022741"/>
    </source>
</evidence>
<dbReference type="Pfam" id="PF14510">
    <property type="entry name" value="ABC_trans_N"/>
    <property type="match status" value="1"/>
</dbReference>
<dbReference type="InterPro" id="IPR027417">
    <property type="entry name" value="P-loop_NTPase"/>
</dbReference>
<keyword evidence="8 10" id="KW-0472">Membrane</keyword>
<evidence type="ECO:0000256" key="4">
    <source>
        <dbReference type="ARBA" id="ARBA00022692"/>
    </source>
</evidence>
<dbReference type="EMBL" id="JAGPNK010000030">
    <property type="protein sequence ID" value="KAH7303672.1"/>
    <property type="molecule type" value="Genomic_DNA"/>
</dbReference>
<dbReference type="InterPro" id="IPR034003">
    <property type="entry name" value="ABCG_PDR_2"/>
</dbReference>
<comment type="subcellular location">
    <subcellularLocation>
        <location evidence="1">Membrane</location>
        <topology evidence="1">Multi-pass membrane protein</topology>
    </subcellularLocation>
</comment>
<dbReference type="PROSITE" id="PS00211">
    <property type="entry name" value="ABC_TRANSPORTER_1"/>
    <property type="match status" value="1"/>
</dbReference>
<feature type="domain" description="ABC transporter" evidence="11">
    <location>
        <begin position="131"/>
        <end position="383"/>
    </location>
</feature>
<dbReference type="PANTHER" id="PTHR19241">
    <property type="entry name" value="ATP-BINDING CASSETTE TRANSPORTER"/>
    <property type="match status" value="1"/>
</dbReference>
<dbReference type="InterPro" id="IPR003439">
    <property type="entry name" value="ABC_transporter-like_ATP-bd"/>
</dbReference>
<protein>
    <submittedName>
        <fullName evidence="12">ABC transporter CDR4</fullName>
    </submittedName>
</protein>
<dbReference type="InterPro" id="IPR003593">
    <property type="entry name" value="AAA+_ATPase"/>
</dbReference>
<dbReference type="PROSITE" id="PS50893">
    <property type="entry name" value="ABC_TRANSPORTER_2"/>
    <property type="match status" value="2"/>
</dbReference>
<evidence type="ECO:0000256" key="8">
    <source>
        <dbReference type="ARBA" id="ARBA00023136"/>
    </source>
</evidence>
<sequence>MQSTPAEFPGIARPELNSNLELDHLDASSSTTSTPEEVRDQQLTDLARRMTAKSWDESQHTLLPEPSTSRLDPHSPDFDPKRWVRAFYHTRARALDGTLPNTAGLAFQRLNVFGQSEMANYQKTVGGLFHSSLDYLARILGSKKPPRVDILRDIEGVVESGEMVCVLGPPGSGCSTLLKTIAGETYGFSVDRNSVLNYQGLAPEQISKAYKGEAIYAAEVDQHFPRLTVGETLYFAARARCPRNLEGYAHEYAEHIRDVTMALLGISHTKNTIVGNDFIRGVSGGERKRVTIAEAILNYSPWQCWDNSTRGLDSANAVEFCRTLRLQSQVFGSSVCVAIYQAPREAYDLFDKVIVLYQGRQIFFGRTTEAKAYFESLGFYCPDQQTTPDFLTSMTSASERRVRPGWQGKPPPQSPDEFAQAWKDSRARERLMVDIESFQQRFPIGGSQAQSFRAAQAVSRPSSPYTLSLGGQLSLNLWRSYKLLISDPWMTITMLLTNFFEAIIVSSIFYNLPAESSSIDKRNLLIFFAVVMNALGSLLEVLTLYDKRKIIEKHRRYALYHPSTEAMASIIMSLPYKVVNSCLVNITLYFMCNLRREPGPFFFFFLVTTTIIITMSMAFRFLASVTTTLSQALAPAAIVLLAVVTFSGFAIPQAYIDNWIGWLRWINPVFYAQESISLSEFVGRQFPCTSFVPSGPGYASSLPDASRVCSIEGSVAGQPFVDGAAHIRVTYGFVNEHRWRNYGIIVTLTIFFMILHLAATELVTSERSKGEVLIYPRKFLKKKSIPDEEAAGSRSSISGTRRNGQGVVKQTSVFHWQDICYTIKIKGEPRTILDHVDGWVKPGTLTALMGVSGAGKTTLLDALACRITMGVVTGHALVNGCPLDLTFQRKTGYATQQDLHLHTATVREALRFSAILRQPDSYTRQEKLEYVEEVIRLVDLDDCADAVIGSPGQGLNVEQRKRLTIGIELAARPELLLFLDEPTSGLDSQTSWAICDLMEKLTKNGQAILCTIHQPSAALFQRFDRLLLLAKGGKTVYFGEVGEGSSVLIDYFQRNGAPSFQKGMNPAEYMLDVIGATPGSKRIDNDWPAIWRASPEYQGVHEELKRLCAHAVSTTPTAHSEFAAGIVTQMVQVTKRVFQQYWRTPSYIFSKIVLTAGSALFIGLCQINPENTQRGLFNQLISVFIFLFIFSQLIEQAMPMFVFQRTLYEARERPAKAYSWVAFLFATITVELVWNSIMSVFSFLFWYFPMGMYRNAEFTDSVHSRGITVFLQIWAFFVFSSTFGHMIIAGIDTAEVAGGIVNLFFIMMVAFSGVLATPQELPGFWIFMYRVNPFTYMIEGFVATSLANAPMHCLNRELVRFEAPDGMTCGEYMAPYIDRNGGFLIDSNTSSCDFCTVSDSNVFLARTNLSFDNRWRDFGFIWAYSIFNIIVAVFMYWLIRVSKRKAR</sequence>
<dbReference type="FunFam" id="3.40.50.300:FF:000054">
    <property type="entry name" value="ABC multidrug transporter atrF"/>
    <property type="match status" value="1"/>
</dbReference>
<dbReference type="GO" id="GO:0016020">
    <property type="term" value="C:membrane"/>
    <property type="evidence" value="ECO:0007669"/>
    <property type="project" value="UniProtKB-SubCell"/>
</dbReference>
<keyword evidence="7 10" id="KW-1133">Transmembrane helix</keyword>
<dbReference type="OrthoDB" id="245989at2759"/>
<name>A0A8K0SBC8_9HYPO</name>
<dbReference type="Proteomes" id="UP000813444">
    <property type="component" value="Unassembled WGS sequence"/>
</dbReference>
<gene>
    <name evidence="12" type="ORF">B0I35DRAFT_497887</name>
</gene>
<proteinExistence type="inferred from homology"/>
<feature type="domain" description="ABC transporter" evidence="11">
    <location>
        <begin position="814"/>
        <end position="1057"/>
    </location>
</feature>
<evidence type="ECO:0000313" key="12">
    <source>
        <dbReference type="EMBL" id="KAH7303672.1"/>
    </source>
</evidence>
<dbReference type="GO" id="GO:0005524">
    <property type="term" value="F:ATP binding"/>
    <property type="evidence" value="ECO:0007669"/>
    <property type="project" value="UniProtKB-KW"/>
</dbReference>
<keyword evidence="3" id="KW-0813">Transport</keyword>
<keyword evidence="5" id="KW-0547">Nucleotide-binding</keyword>
<dbReference type="GO" id="GO:0016887">
    <property type="term" value="F:ATP hydrolysis activity"/>
    <property type="evidence" value="ECO:0007669"/>
    <property type="project" value="InterPro"/>
</dbReference>
<evidence type="ECO:0000256" key="2">
    <source>
        <dbReference type="ARBA" id="ARBA00006012"/>
    </source>
</evidence>
<feature type="compositionally biased region" description="Basic and acidic residues" evidence="9">
    <location>
        <begin position="36"/>
        <end position="59"/>
    </location>
</feature>
<feature type="transmembrane region" description="Helical" evidence="10">
    <location>
        <begin position="1419"/>
        <end position="1439"/>
    </location>
</feature>
<feature type="transmembrane region" description="Helical" evidence="10">
    <location>
        <begin position="566"/>
        <end position="590"/>
    </location>
</feature>
<dbReference type="CDD" id="cd03232">
    <property type="entry name" value="ABCG_PDR_domain2"/>
    <property type="match status" value="1"/>
</dbReference>
<dbReference type="InterPro" id="IPR029481">
    <property type="entry name" value="ABC_trans_N"/>
</dbReference>
<organism evidence="12 13">
    <name type="scientific">Stachybotrys elegans</name>
    <dbReference type="NCBI Taxonomy" id="80388"/>
    <lineage>
        <taxon>Eukaryota</taxon>
        <taxon>Fungi</taxon>
        <taxon>Dikarya</taxon>
        <taxon>Ascomycota</taxon>
        <taxon>Pezizomycotina</taxon>
        <taxon>Sordariomycetes</taxon>
        <taxon>Hypocreomycetidae</taxon>
        <taxon>Hypocreales</taxon>
        <taxon>Stachybotryaceae</taxon>
        <taxon>Stachybotrys</taxon>
    </lineage>
</organism>
<evidence type="ECO:0000259" key="11">
    <source>
        <dbReference type="PROSITE" id="PS50893"/>
    </source>
</evidence>
<evidence type="ECO:0000256" key="7">
    <source>
        <dbReference type="ARBA" id="ARBA00022989"/>
    </source>
</evidence>
<keyword evidence="13" id="KW-1185">Reference proteome</keyword>
<dbReference type="Pfam" id="PF01061">
    <property type="entry name" value="ABC2_membrane"/>
    <property type="match status" value="2"/>
</dbReference>